<gene>
    <name evidence="3" type="ORF">D8879_06380</name>
    <name evidence="2" type="ORF">SSV_0799</name>
</gene>
<dbReference type="InterPro" id="IPR007159">
    <property type="entry name" value="SpoVT-AbrB_dom"/>
</dbReference>
<dbReference type="Proteomes" id="UP000273966">
    <property type="component" value="Unassembled WGS sequence"/>
</dbReference>
<evidence type="ECO:0000313" key="5">
    <source>
        <dbReference type="Proteomes" id="UP000273966"/>
    </source>
</evidence>
<dbReference type="RefSeq" id="WP_023916089.1">
    <property type="nucleotide sequence ID" value="NZ_CDMW01000001.1"/>
</dbReference>
<reference evidence="2 4" key="1">
    <citation type="submission" date="2015-01" db="EMBL/GenBank/DDBJ databases">
        <authorList>
            <person name="Pelicic Vladimir"/>
        </authorList>
    </citation>
    <scope>NUCLEOTIDE SEQUENCE [LARGE SCALE GENOMIC DNA]</scope>
    <source>
        <strain evidence="2 4">2908</strain>
    </source>
</reference>
<dbReference type="PANTHER" id="PTHR34860:SF6">
    <property type="entry name" value="REPRESSOR-LIKE PROTEIN SSO7C3"/>
    <property type="match status" value="1"/>
</dbReference>
<dbReference type="PANTHER" id="PTHR34860">
    <property type="entry name" value="REPRESSOR-LIKE PROTEIN SSO7C3"/>
    <property type="match status" value="1"/>
</dbReference>
<reference evidence="3 5" key="2">
    <citation type="submission" date="2018-11" db="EMBL/GenBank/DDBJ databases">
        <title>Species Designations Belie Phenotypic and Genotypic Heterogeneity in Oral Streptococci.</title>
        <authorList>
            <person name="Velsko I."/>
        </authorList>
    </citation>
    <scope>NUCLEOTIDE SEQUENCE [LARGE SCALE GENOMIC DNA]</scope>
    <source>
        <strain evidence="3 5">BCC16</strain>
    </source>
</reference>
<dbReference type="Gene3D" id="2.10.260.10">
    <property type="match status" value="1"/>
</dbReference>
<protein>
    <submittedName>
        <fullName evidence="3">SpoVT / AbrB like domain protein</fullName>
    </submittedName>
</protein>
<dbReference type="NCBIfam" id="TIGR01439">
    <property type="entry name" value="lp_hng_hel_AbrB"/>
    <property type="match status" value="1"/>
</dbReference>
<dbReference type="SUPFAM" id="SSF89447">
    <property type="entry name" value="AbrB/MazE/MraZ-like"/>
    <property type="match status" value="1"/>
</dbReference>
<proteinExistence type="predicted"/>
<dbReference type="InterPro" id="IPR052975">
    <property type="entry name" value="Repressor-like_regulatory"/>
</dbReference>
<organism evidence="2 4">
    <name type="scientific">Streptococcus sanguinis</name>
    <dbReference type="NCBI Taxonomy" id="1305"/>
    <lineage>
        <taxon>Bacteria</taxon>
        <taxon>Bacillati</taxon>
        <taxon>Bacillota</taxon>
        <taxon>Bacilli</taxon>
        <taxon>Lactobacillales</taxon>
        <taxon>Streptococcaceae</taxon>
        <taxon>Streptococcus</taxon>
    </lineage>
</organism>
<dbReference type="Proteomes" id="UP000183504">
    <property type="component" value="Unassembled WGS sequence"/>
</dbReference>
<dbReference type="AlphaFoldDB" id="A0A0B7GJV1"/>
<sequence>MEEDIQKNRYMGSVKVGPKGQIVIPKEVRDMFGIQPGDALVLFADAQQGIAIQRYELYEDLFNQTFNGDKNSKSDL</sequence>
<dbReference type="EMBL" id="CDMW01000001">
    <property type="protein sequence ID" value="CEL90102.1"/>
    <property type="molecule type" value="Genomic_DNA"/>
</dbReference>
<dbReference type="GO" id="GO:0003677">
    <property type="term" value="F:DNA binding"/>
    <property type="evidence" value="ECO:0007669"/>
    <property type="project" value="InterPro"/>
</dbReference>
<dbReference type="SMART" id="SM00966">
    <property type="entry name" value="SpoVT_AbrB"/>
    <property type="match status" value="1"/>
</dbReference>
<evidence type="ECO:0000313" key="3">
    <source>
        <dbReference type="EMBL" id="RSI31386.1"/>
    </source>
</evidence>
<feature type="domain" description="SpoVT-AbrB" evidence="1">
    <location>
        <begin position="14"/>
        <end position="58"/>
    </location>
</feature>
<dbReference type="Pfam" id="PF04014">
    <property type="entry name" value="MazE_antitoxin"/>
    <property type="match status" value="1"/>
</dbReference>
<evidence type="ECO:0000259" key="1">
    <source>
        <dbReference type="SMART" id="SM00966"/>
    </source>
</evidence>
<dbReference type="InterPro" id="IPR037914">
    <property type="entry name" value="SpoVT-AbrB_sf"/>
</dbReference>
<accession>A0A0B7GJV1</accession>
<evidence type="ECO:0000313" key="2">
    <source>
        <dbReference type="EMBL" id="CEL90102.1"/>
    </source>
</evidence>
<evidence type="ECO:0000313" key="4">
    <source>
        <dbReference type="Proteomes" id="UP000183504"/>
    </source>
</evidence>
<dbReference type="EMBL" id="RJMT01000005">
    <property type="protein sequence ID" value="RSI31386.1"/>
    <property type="molecule type" value="Genomic_DNA"/>
</dbReference>
<name>A0A0B7GJV1_STRSA</name>